<dbReference type="RefSeq" id="WP_176005017.1">
    <property type="nucleotide sequence ID" value="NZ_JABWMI010000006.1"/>
</dbReference>
<reference evidence="1 2" key="1">
    <citation type="submission" date="2020-07" db="EMBL/GenBank/DDBJ databases">
        <authorList>
            <person name="Sun Q."/>
        </authorList>
    </citation>
    <scope>NUCLEOTIDE SEQUENCE [LARGE SCALE GENOMIC DNA]</scope>
    <source>
        <strain evidence="1 2">MAH-1</strain>
    </source>
</reference>
<dbReference type="NCBIfam" id="TIGR02436">
    <property type="entry name" value="four helix bundle protein"/>
    <property type="match status" value="1"/>
</dbReference>
<dbReference type="SUPFAM" id="SSF158446">
    <property type="entry name" value="IVS-encoded protein-like"/>
    <property type="match status" value="1"/>
</dbReference>
<dbReference type="PIRSF" id="PIRSF035652">
    <property type="entry name" value="CHP02436"/>
    <property type="match status" value="1"/>
</dbReference>
<organism evidence="1 2">
    <name type="scientific">Flavobacterium agri</name>
    <dbReference type="NCBI Taxonomy" id="2743471"/>
    <lineage>
        <taxon>Bacteria</taxon>
        <taxon>Pseudomonadati</taxon>
        <taxon>Bacteroidota</taxon>
        <taxon>Flavobacteriia</taxon>
        <taxon>Flavobacteriales</taxon>
        <taxon>Flavobacteriaceae</taxon>
        <taxon>Flavobacterium</taxon>
    </lineage>
</organism>
<name>A0A7Y8Y1M9_9FLAO</name>
<dbReference type="InterPro" id="IPR012657">
    <property type="entry name" value="23S_rRNA-intervening_sequence"/>
</dbReference>
<dbReference type="AlphaFoldDB" id="A0A7Y8Y1M9"/>
<dbReference type="PANTHER" id="PTHR38471">
    <property type="entry name" value="FOUR HELIX BUNDLE PROTEIN"/>
    <property type="match status" value="1"/>
</dbReference>
<comment type="caution">
    <text evidence="1">The sequence shown here is derived from an EMBL/GenBank/DDBJ whole genome shotgun (WGS) entry which is preliminary data.</text>
</comment>
<sequence length="127" mass="14553">MREFNLHERLIDFAVMIIEISKGIENSKPGNHLSGQIIRSGTAPSLNYSEAQSAESRNDFIHKMSIVLKELRETLSCLKILRKANLYLISNDMMEKTQIEANELISIFVRSIQTSKEKLKKDNTNNE</sequence>
<dbReference type="EMBL" id="JACBJI010000002">
    <property type="protein sequence ID" value="NYA70198.1"/>
    <property type="molecule type" value="Genomic_DNA"/>
</dbReference>
<gene>
    <name evidence="1" type="ORF">HZF10_04645</name>
</gene>
<evidence type="ECO:0000313" key="2">
    <source>
        <dbReference type="Proteomes" id="UP000535020"/>
    </source>
</evidence>
<keyword evidence="2" id="KW-1185">Reference proteome</keyword>
<proteinExistence type="predicted"/>
<accession>A0A7Y8Y1M9</accession>
<dbReference type="Gene3D" id="1.20.1440.60">
    <property type="entry name" value="23S rRNA-intervening sequence"/>
    <property type="match status" value="1"/>
</dbReference>
<dbReference type="Pfam" id="PF05635">
    <property type="entry name" value="23S_rRNA_IVP"/>
    <property type="match status" value="1"/>
</dbReference>
<protein>
    <submittedName>
        <fullName evidence="1">Four helix bundle protein</fullName>
    </submittedName>
</protein>
<dbReference type="Proteomes" id="UP000535020">
    <property type="component" value="Unassembled WGS sequence"/>
</dbReference>
<evidence type="ECO:0000313" key="1">
    <source>
        <dbReference type="EMBL" id="NYA70198.1"/>
    </source>
</evidence>
<dbReference type="PANTHER" id="PTHR38471:SF2">
    <property type="entry name" value="FOUR HELIX BUNDLE PROTEIN"/>
    <property type="match status" value="1"/>
</dbReference>
<dbReference type="InterPro" id="IPR036583">
    <property type="entry name" value="23S_rRNA_IVS_sf"/>
</dbReference>